<keyword evidence="2" id="KW-0274">FAD</keyword>
<dbReference type="SUPFAM" id="SSF51905">
    <property type="entry name" value="FAD/NAD(P)-binding domain"/>
    <property type="match status" value="1"/>
</dbReference>
<reference evidence="5" key="1">
    <citation type="submission" date="2012-11" db="EMBL/GenBank/DDBJ databases">
        <authorList>
            <person name="Chen C.-C."/>
            <person name="Wang C.-L."/>
            <person name="Sung L.-M."/>
            <person name="Chiu S.-H."/>
            <person name="Liaw L.-L."/>
            <person name="Yuan G.-F."/>
            <person name="Liao C.-C."/>
        </authorList>
    </citation>
    <scope>NUCLEOTIDE SEQUENCE</scope>
</reference>
<dbReference type="GO" id="GO:0016491">
    <property type="term" value="F:oxidoreductase activity"/>
    <property type="evidence" value="ECO:0007669"/>
    <property type="project" value="UniProtKB-KW"/>
</dbReference>
<accession>R9UQA3</accession>
<evidence type="ECO:0000259" key="4">
    <source>
        <dbReference type="Pfam" id="PF01494"/>
    </source>
</evidence>
<dbReference type="InterPro" id="IPR036188">
    <property type="entry name" value="FAD/NAD-bd_sf"/>
</dbReference>
<dbReference type="PRINTS" id="PR00420">
    <property type="entry name" value="RNGMNOXGNASE"/>
</dbReference>
<protein>
    <submittedName>
        <fullName evidence="5">Salicylate hydroxylase</fullName>
    </submittedName>
</protein>
<name>R9UQA3_MONPI</name>
<dbReference type="InterPro" id="IPR002938">
    <property type="entry name" value="FAD-bd"/>
</dbReference>
<dbReference type="PANTHER" id="PTHR46720">
    <property type="entry name" value="HYDROXYLASE, PUTATIVE (AFU_ORTHOLOGUE AFUA_3G01460)-RELATED"/>
    <property type="match status" value="1"/>
</dbReference>
<dbReference type="Pfam" id="PF01494">
    <property type="entry name" value="FAD_binding_3"/>
    <property type="match status" value="1"/>
</dbReference>
<dbReference type="GO" id="GO:0044550">
    <property type="term" value="P:secondary metabolite biosynthetic process"/>
    <property type="evidence" value="ECO:0007669"/>
    <property type="project" value="TreeGrafter"/>
</dbReference>
<evidence type="ECO:0000313" key="5">
    <source>
        <dbReference type="EMBL" id="AGN71623.1"/>
    </source>
</evidence>
<dbReference type="FunFam" id="3.50.50.60:FF:000153">
    <property type="entry name" value="Salicylate hydroxylase, putative"/>
    <property type="match status" value="1"/>
</dbReference>
<keyword evidence="1" id="KW-0285">Flavoprotein</keyword>
<keyword evidence="3" id="KW-0560">Oxidoreductase</keyword>
<sequence length="436" mass="48363">MPGVTKEEPQLDLAIIGGGITGLSLAAGLLSRNIHVTIYERARQFREIGAGIGFTPNAERSMIALDPRVHTAFKKVATPNETDLFRWVDGYTRYSDERYEELLFEMDLGKRGFEGCHRAQFLDELVKLIPEKNVRLGKTLQRVTEKVDGEKLLLEFEDGSTAEADAVIGCDGIRSRVRQLILGEDNPASYPRYSHKSAFRGLVSMDRAVDAMGREKALTRHMHLGQGAHVLTFPVAMGKLLNVVAFVTDPGEWPHEEKLSAPASKEEAVQAFSGFGHVVRAVMDLLPDTLDRWAVFDTYDHPASTYMRGRMCIAGDAAHASSPHHGAGAGTGIEDAAVLAAVLAAASETASSLAKTKAEALRAALATYNAIRLERSQWIVQSSRILGELYEWQYEPTGRDAAKCGAEVYWRSHQIWDYDVDDMLRRTAEEYRRRLE</sequence>
<dbReference type="EMBL" id="KC148521">
    <property type="protein sequence ID" value="AGN71623.1"/>
    <property type="molecule type" value="Genomic_DNA"/>
</dbReference>
<dbReference type="AlphaFoldDB" id="R9UQA3"/>
<evidence type="ECO:0000256" key="3">
    <source>
        <dbReference type="ARBA" id="ARBA00023002"/>
    </source>
</evidence>
<organism evidence="5">
    <name type="scientific">Monascus pilosus</name>
    <name type="common">Red mold</name>
    <dbReference type="NCBI Taxonomy" id="89488"/>
    <lineage>
        <taxon>Eukaryota</taxon>
        <taxon>Fungi</taxon>
        <taxon>Dikarya</taxon>
        <taxon>Ascomycota</taxon>
        <taxon>Pezizomycotina</taxon>
        <taxon>Eurotiomycetes</taxon>
        <taxon>Eurotiomycetidae</taxon>
        <taxon>Eurotiales</taxon>
        <taxon>Aspergillaceae</taxon>
        <taxon>Monascus</taxon>
    </lineage>
</organism>
<dbReference type="PANTHER" id="PTHR46720:SF3">
    <property type="entry name" value="FAD-BINDING DOMAIN-CONTAINING PROTEIN-RELATED"/>
    <property type="match status" value="1"/>
</dbReference>
<gene>
    <name evidence="5" type="ORF">2381F</name>
</gene>
<feature type="domain" description="FAD-binding" evidence="4">
    <location>
        <begin position="12"/>
        <end position="381"/>
    </location>
</feature>
<dbReference type="InterPro" id="IPR051104">
    <property type="entry name" value="FAD_monoxygenase"/>
</dbReference>
<proteinExistence type="predicted"/>
<dbReference type="SUPFAM" id="SSF54373">
    <property type="entry name" value="FAD-linked reductases, C-terminal domain"/>
    <property type="match status" value="1"/>
</dbReference>
<dbReference type="GO" id="GO:0071949">
    <property type="term" value="F:FAD binding"/>
    <property type="evidence" value="ECO:0007669"/>
    <property type="project" value="InterPro"/>
</dbReference>
<evidence type="ECO:0000256" key="2">
    <source>
        <dbReference type="ARBA" id="ARBA00022827"/>
    </source>
</evidence>
<evidence type="ECO:0000256" key="1">
    <source>
        <dbReference type="ARBA" id="ARBA00022630"/>
    </source>
</evidence>
<reference evidence="5" key="2">
    <citation type="journal article" date="2013" name="Appl. Microbiol. Biotechnol.">
        <title>Genetic localization and in vivo characterization of a Monascus azaphilone pigment biosynthetic gene cluster.</title>
        <authorList>
            <person name="Balakrishnan B."/>
            <person name="Karki S."/>
            <person name="Chiu S.H."/>
            <person name="Kim H.J."/>
            <person name="Suh J.W."/>
            <person name="Nam B."/>
            <person name="Yoon Y.M."/>
            <person name="Chen C.C."/>
            <person name="Kwon H.J."/>
        </authorList>
    </citation>
    <scope>NUCLEOTIDE SEQUENCE</scope>
</reference>
<dbReference type="Gene3D" id="3.50.50.60">
    <property type="entry name" value="FAD/NAD(P)-binding domain"/>
    <property type="match status" value="1"/>
</dbReference>